<dbReference type="RefSeq" id="WP_073595349.1">
    <property type="nucleotide sequence ID" value="NZ_MRCE01000022.1"/>
</dbReference>
<dbReference type="AlphaFoldDB" id="A0A1U7IEM3"/>
<dbReference type="Pfam" id="PF06078">
    <property type="entry name" value="DUF937"/>
    <property type="match status" value="1"/>
</dbReference>
<dbReference type="InterPro" id="IPR009282">
    <property type="entry name" value="DUF937"/>
</dbReference>
<dbReference type="STRING" id="454136.NIES2119_20400"/>
<protein>
    <recommendedName>
        <fullName evidence="3">DUF937 domain-containing protein</fullName>
    </recommendedName>
</protein>
<reference evidence="1 2" key="1">
    <citation type="submission" date="2016-11" db="EMBL/GenBank/DDBJ databases">
        <title>Draft Genome Sequences of Nine Cyanobacterial Strains from Diverse Habitats.</title>
        <authorList>
            <person name="Zhu T."/>
            <person name="Hou S."/>
            <person name="Lu X."/>
            <person name="Hess W.R."/>
        </authorList>
    </citation>
    <scope>NUCLEOTIDE SEQUENCE [LARGE SCALE GENOMIC DNA]</scope>
    <source>
        <strain evidence="1 2">IAM M-71</strain>
    </source>
</reference>
<name>A0A1U7IEM3_9CYAN</name>
<gene>
    <name evidence="1" type="ORF">NIES2119_20400</name>
</gene>
<dbReference type="OrthoDB" id="530933at2"/>
<comment type="caution">
    <text evidence="1">The sequence shown here is derived from an EMBL/GenBank/DDBJ whole genome shotgun (WGS) entry which is preliminary data.</text>
</comment>
<evidence type="ECO:0000313" key="1">
    <source>
        <dbReference type="EMBL" id="OKH35384.1"/>
    </source>
</evidence>
<evidence type="ECO:0008006" key="3">
    <source>
        <dbReference type="Google" id="ProtNLM"/>
    </source>
</evidence>
<proteinExistence type="predicted"/>
<dbReference type="Proteomes" id="UP000185860">
    <property type="component" value="Unassembled WGS sequence"/>
</dbReference>
<accession>A0A1U7IEM3</accession>
<organism evidence="1 2">
    <name type="scientific">[Phormidium ambiguum] IAM M-71</name>
    <dbReference type="NCBI Taxonomy" id="454136"/>
    <lineage>
        <taxon>Bacteria</taxon>
        <taxon>Bacillati</taxon>
        <taxon>Cyanobacteriota</taxon>
        <taxon>Cyanophyceae</taxon>
        <taxon>Oscillatoriophycideae</taxon>
        <taxon>Aerosakkonematales</taxon>
        <taxon>Aerosakkonemataceae</taxon>
        <taxon>Floridanema</taxon>
    </lineage>
</organism>
<evidence type="ECO:0000313" key="2">
    <source>
        <dbReference type="Proteomes" id="UP000185860"/>
    </source>
</evidence>
<sequence>MGLFDQVLNAVNDPNLQANAGQLANLFNSVQQLQNNQGTDSSTMQSALSGVGSLVRSSLQQKRAEGGNQLVESIINQFAGTSPNPSAVNALFGSHWESVADVVSQRTGIDRNTILQLLPMLVPLVLNFLQAGNNQQNPQAANPVVNSFLDADGDGDVDIADAMQMAGRYFAK</sequence>
<dbReference type="EMBL" id="MRCE01000022">
    <property type="protein sequence ID" value="OKH35384.1"/>
    <property type="molecule type" value="Genomic_DNA"/>
</dbReference>